<reference evidence="2 3" key="1">
    <citation type="journal article" date="2016" name="Mol. Biol. Evol.">
        <title>Comparative Genomics of Early-Diverging Mushroom-Forming Fungi Provides Insights into the Origins of Lignocellulose Decay Capabilities.</title>
        <authorList>
            <person name="Nagy L.G."/>
            <person name="Riley R."/>
            <person name="Tritt A."/>
            <person name="Adam C."/>
            <person name="Daum C."/>
            <person name="Floudas D."/>
            <person name="Sun H."/>
            <person name="Yadav J.S."/>
            <person name="Pangilinan J."/>
            <person name="Larsson K.H."/>
            <person name="Matsuura K."/>
            <person name="Barry K."/>
            <person name="Labutti K."/>
            <person name="Kuo R."/>
            <person name="Ohm R.A."/>
            <person name="Bhattacharya S.S."/>
            <person name="Shirouzu T."/>
            <person name="Yoshinaga Y."/>
            <person name="Martin F.M."/>
            <person name="Grigoriev I.V."/>
            <person name="Hibbett D.S."/>
        </authorList>
    </citation>
    <scope>NUCLEOTIDE SEQUENCE [LARGE SCALE GENOMIC DNA]</scope>
    <source>
        <strain evidence="2 3">HHB12029</strain>
    </source>
</reference>
<sequence>MIASQLVLLALAAPATLAAPAISPRQLQYNLYNDGTKGSVSNLADDFDATYHASAFMSRQGCSSTAQITYCYTGILSGDPTKELETADYKPYIAGGVGTNQRALLLSETHHNTSGVVTHKVRFHISTSYTGVPLAGLDNEVTFVGLRNFNSSIGLKALDVRARTLTGEETSGTALYVAAVGQDGSEEFPTEYPLASALGKTIEVTYKLGVNGATVDSAGIYVAEVTAKFVATGAQLFDVGVTKTLYPKGIVDSSAHRLIFGGDRKVSAGMKELKVWFGDYSVTPLPISTPEKRSA</sequence>
<protein>
    <submittedName>
        <fullName evidence="2">Uncharacterized protein</fullName>
    </submittedName>
</protein>
<dbReference type="Proteomes" id="UP000077266">
    <property type="component" value="Unassembled WGS sequence"/>
</dbReference>
<dbReference type="AlphaFoldDB" id="A0A166NFI4"/>
<evidence type="ECO:0000256" key="1">
    <source>
        <dbReference type="SAM" id="SignalP"/>
    </source>
</evidence>
<organism evidence="2 3">
    <name type="scientific">Exidia glandulosa HHB12029</name>
    <dbReference type="NCBI Taxonomy" id="1314781"/>
    <lineage>
        <taxon>Eukaryota</taxon>
        <taxon>Fungi</taxon>
        <taxon>Dikarya</taxon>
        <taxon>Basidiomycota</taxon>
        <taxon>Agaricomycotina</taxon>
        <taxon>Agaricomycetes</taxon>
        <taxon>Auriculariales</taxon>
        <taxon>Exidiaceae</taxon>
        <taxon>Exidia</taxon>
    </lineage>
</organism>
<evidence type="ECO:0000313" key="2">
    <source>
        <dbReference type="EMBL" id="KZV79103.1"/>
    </source>
</evidence>
<accession>A0A166NFI4</accession>
<gene>
    <name evidence="2" type="ORF">EXIGLDRAFT_846872</name>
</gene>
<proteinExistence type="predicted"/>
<dbReference type="OrthoDB" id="3218559at2759"/>
<evidence type="ECO:0000313" key="3">
    <source>
        <dbReference type="Proteomes" id="UP000077266"/>
    </source>
</evidence>
<feature type="chain" id="PRO_5007877804" evidence="1">
    <location>
        <begin position="19"/>
        <end position="295"/>
    </location>
</feature>
<name>A0A166NFI4_EXIGL</name>
<feature type="signal peptide" evidence="1">
    <location>
        <begin position="1"/>
        <end position="18"/>
    </location>
</feature>
<keyword evidence="3" id="KW-1185">Reference proteome</keyword>
<dbReference type="InParanoid" id="A0A166NFI4"/>
<dbReference type="EMBL" id="KV426682">
    <property type="protein sequence ID" value="KZV79103.1"/>
    <property type="molecule type" value="Genomic_DNA"/>
</dbReference>
<keyword evidence="1" id="KW-0732">Signal</keyword>